<evidence type="ECO:0000313" key="17">
    <source>
        <dbReference type="Proteomes" id="UP001245285"/>
    </source>
</evidence>
<keyword evidence="3 13" id="KW-0028">Amino-acid biosynthesis</keyword>
<name>A0ABU3CFR0_9FLAO</name>
<accession>A0ABU3CFR0</accession>
<dbReference type="PIRSF" id="PIRSF000161">
    <property type="entry name" value="DHPR"/>
    <property type="match status" value="1"/>
</dbReference>
<comment type="similarity">
    <text evidence="1 13">Belongs to the DapB family.</text>
</comment>
<evidence type="ECO:0000256" key="12">
    <source>
        <dbReference type="ARBA" id="ARBA00049396"/>
    </source>
</evidence>
<dbReference type="GO" id="GO:0008839">
    <property type="term" value="F:4-hydroxy-tetrahydrodipicolinate reductase"/>
    <property type="evidence" value="ECO:0007669"/>
    <property type="project" value="UniProtKB-EC"/>
</dbReference>
<dbReference type="RefSeq" id="WP_311493336.1">
    <property type="nucleotide sequence ID" value="NZ_JAVRHO010000001.1"/>
</dbReference>
<dbReference type="InterPro" id="IPR000846">
    <property type="entry name" value="DapB_N"/>
</dbReference>
<dbReference type="InterPro" id="IPR036291">
    <property type="entry name" value="NAD(P)-bd_dom_sf"/>
</dbReference>
<evidence type="ECO:0000259" key="14">
    <source>
        <dbReference type="Pfam" id="PF01113"/>
    </source>
</evidence>
<feature type="domain" description="Dihydrodipicolinate reductase C-terminal" evidence="15">
    <location>
        <begin position="104"/>
        <end position="233"/>
    </location>
</feature>
<evidence type="ECO:0000256" key="3">
    <source>
        <dbReference type="ARBA" id="ARBA00022605"/>
    </source>
</evidence>
<dbReference type="Pfam" id="PF05173">
    <property type="entry name" value="DapB_C"/>
    <property type="match status" value="1"/>
</dbReference>
<organism evidence="16 17">
    <name type="scientific">Autumnicola lenta</name>
    <dbReference type="NCBI Taxonomy" id="3075593"/>
    <lineage>
        <taxon>Bacteria</taxon>
        <taxon>Pseudomonadati</taxon>
        <taxon>Bacteroidota</taxon>
        <taxon>Flavobacteriia</taxon>
        <taxon>Flavobacteriales</taxon>
        <taxon>Flavobacteriaceae</taxon>
        <taxon>Autumnicola</taxon>
    </lineage>
</organism>
<evidence type="ECO:0000256" key="5">
    <source>
        <dbReference type="ARBA" id="ARBA00022915"/>
    </source>
</evidence>
<dbReference type="InterPro" id="IPR023940">
    <property type="entry name" value="DHDPR_bac"/>
</dbReference>
<keyword evidence="8 13" id="KW-0457">Lysine biosynthesis</keyword>
<dbReference type="HAMAP" id="MF_00102">
    <property type="entry name" value="DapB"/>
    <property type="match status" value="1"/>
</dbReference>
<evidence type="ECO:0000256" key="1">
    <source>
        <dbReference type="ARBA" id="ARBA00006642"/>
    </source>
</evidence>
<evidence type="ECO:0000256" key="6">
    <source>
        <dbReference type="ARBA" id="ARBA00023002"/>
    </source>
</evidence>
<feature type="active site" description="Proton donor" evidence="13">
    <location>
        <position position="137"/>
    </location>
</feature>
<gene>
    <name evidence="13 16" type="primary">dapB</name>
    <name evidence="16" type="ORF">RM545_00670</name>
</gene>
<comment type="subunit">
    <text evidence="13">Homotetramer.</text>
</comment>
<keyword evidence="6 13" id="KW-0560">Oxidoreductase</keyword>
<dbReference type="PROSITE" id="PS01298">
    <property type="entry name" value="DAPB"/>
    <property type="match status" value="1"/>
</dbReference>
<protein>
    <recommendedName>
        <fullName evidence="10 13">4-hydroxy-tetrahydrodipicolinate reductase</fullName>
        <shortName evidence="13">HTPA reductase</shortName>
        <ecNumber evidence="10 13">1.17.1.8</ecNumber>
    </recommendedName>
</protein>
<keyword evidence="17" id="KW-1185">Reference proteome</keyword>
<dbReference type="Gene3D" id="3.30.360.10">
    <property type="entry name" value="Dihydrodipicolinate Reductase, domain 2"/>
    <property type="match status" value="1"/>
</dbReference>
<keyword evidence="4 13" id="KW-0521">NADP</keyword>
<proteinExistence type="inferred from homology"/>
<evidence type="ECO:0000259" key="15">
    <source>
        <dbReference type="Pfam" id="PF05173"/>
    </source>
</evidence>
<dbReference type="Pfam" id="PF01113">
    <property type="entry name" value="DapB_N"/>
    <property type="match status" value="1"/>
</dbReference>
<dbReference type="CDD" id="cd02274">
    <property type="entry name" value="DHDPR_N"/>
    <property type="match status" value="1"/>
</dbReference>
<evidence type="ECO:0000256" key="9">
    <source>
        <dbReference type="ARBA" id="ARBA00037922"/>
    </source>
</evidence>
<dbReference type="InterPro" id="IPR022664">
    <property type="entry name" value="DapB_N_CS"/>
</dbReference>
<feature type="binding site" evidence="13">
    <location>
        <begin position="73"/>
        <end position="75"/>
    </location>
    <ligand>
        <name>NAD(+)</name>
        <dbReference type="ChEBI" id="CHEBI:57540"/>
    </ligand>
</feature>
<comment type="caution">
    <text evidence="16">The sequence shown here is derived from an EMBL/GenBank/DDBJ whole genome shotgun (WGS) entry which is preliminary data.</text>
</comment>
<evidence type="ECO:0000256" key="7">
    <source>
        <dbReference type="ARBA" id="ARBA00023027"/>
    </source>
</evidence>
<keyword evidence="2 13" id="KW-0963">Cytoplasm</keyword>
<keyword evidence="5 13" id="KW-0220">Diaminopimelate biosynthesis</keyword>
<feature type="binding site" evidence="13">
    <location>
        <begin position="98"/>
        <end position="101"/>
    </location>
    <ligand>
        <name>NAD(+)</name>
        <dbReference type="ChEBI" id="CHEBI:57540"/>
    </ligand>
</feature>
<feature type="domain" description="Dihydrodipicolinate reductase N-terminal" evidence="14">
    <location>
        <begin position="1"/>
        <end position="101"/>
    </location>
</feature>
<dbReference type="EMBL" id="JAVRHO010000001">
    <property type="protein sequence ID" value="MDT0645187.1"/>
    <property type="molecule type" value="Genomic_DNA"/>
</dbReference>
<dbReference type="PANTHER" id="PTHR20836:SF0">
    <property type="entry name" value="4-HYDROXY-TETRAHYDRODIPICOLINATE REDUCTASE 1, CHLOROPLASTIC-RELATED"/>
    <property type="match status" value="1"/>
</dbReference>
<sequence>MKIALLGYGKMGKAIEEIAINRGHEIVLRVSEDIEAYNLDELEIDAAIDFSIPKAAYKNITTAFKHKVPVVCGTTGWLDDYEKVTKLCKEEDSAFLYASNFSLGVNVFFELNKKLAHMMKGLDDYAVEIEEIHHTEKLDAPSGTAISLAQQIIAENPNKNGWQLDHADKDEIPIYAKRIKDVPGTHTVSYESKIDTIEIMHMAKSRQGFALGAVIAAEWLKDKKGVFTMRDVLSSLF</sequence>
<comment type="caution">
    <text evidence="13">Lacks conserved residue(s) required for the propagation of feature annotation.</text>
</comment>
<dbReference type="Proteomes" id="UP001245285">
    <property type="component" value="Unassembled WGS sequence"/>
</dbReference>
<evidence type="ECO:0000256" key="13">
    <source>
        <dbReference type="HAMAP-Rule" id="MF_00102"/>
    </source>
</evidence>
<keyword evidence="7 13" id="KW-0520">NAD</keyword>
<comment type="caution">
    <text evidence="13">Was originally thought to be a dihydrodipicolinate reductase (DHDPR), catalyzing the conversion of dihydrodipicolinate to tetrahydrodipicolinate. However, it was shown in E.coli that the substrate of the enzymatic reaction is not dihydrodipicolinate (DHDP) but in fact (2S,4S)-4-hydroxy-2,3,4,5-tetrahydrodipicolinic acid (HTPA), the product released by the DapA-catalyzed reaction.</text>
</comment>
<dbReference type="PANTHER" id="PTHR20836">
    <property type="entry name" value="DIHYDRODIPICOLINATE REDUCTASE"/>
    <property type="match status" value="1"/>
</dbReference>
<evidence type="ECO:0000256" key="8">
    <source>
        <dbReference type="ARBA" id="ARBA00023154"/>
    </source>
</evidence>
<comment type="catalytic activity">
    <reaction evidence="11 13">
        <text>(S)-2,3,4,5-tetrahydrodipicolinate + NADP(+) + H2O = (2S,4S)-4-hydroxy-2,3,4,5-tetrahydrodipicolinate + NADPH + H(+)</text>
        <dbReference type="Rhea" id="RHEA:35331"/>
        <dbReference type="ChEBI" id="CHEBI:15377"/>
        <dbReference type="ChEBI" id="CHEBI:15378"/>
        <dbReference type="ChEBI" id="CHEBI:16845"/>
        <dbReference type="ChEBI" id="CHEBI:57783"/>
        <dbReference type="ChEBI" id="CHEBI:58349"/>
        <dbReference type="ChEBI" id="CHEBI:67139"/>
        <dbReference type="EC" id="1.17.1.8"/>
    </reaction>
</comment>
<dbReference type="NCBIfam" id="TIGR00036">
    <property type="entry name" value="dapB"/>
    <property type="match status" value="1"/>
</dbReference>
<dbReference type="InterPro" id="IPR022663">
    <property type="entry name" value="DapB_C"/>
</dbReference>
<dbReference type="Gene3D" id="3.40.50.720">
    <property type="entry name" value="NAD(P)-binding Rossmann-like Domain"/>
    <property type="match status" value="1"/>
</dbReference>
<evidence type="ECO:0000256" key="10">
    <source>
        <dbReference type="ARBA" id="ARBA00038983"/>
    </source>
</evidence>
<evidence type="ECO:0000313" key="16">
    <source>
        <dbReference type="EMBL" id="MDT0645187.1"/>
    </source>
</evidence>
<dbReference type="SUPFAM" id="SSF51735">
    <property type="entry name" value="NAD(P)-binding Rossmann-fold domains"/>
    <property type="match status" value="1"/>
</dbReference>
<dbReference type="EC" id="1.17.1.8" evidence="10 13"/>
<comment type="function">
    <text evidence="13">Catalyzes the conversion of 4-hydroxy-tetrahydrodipicolinate (HTPA) to tetrahydrodipicolinate.</text>
</comment>
<comment type="catalytic activity">
    <reaction evidence="12 13">
        <text>(S)-2,3,4,5-tetrahydrodipicolinate + NAD(+) + H2O = (2S,4S)-4-hydroxy-2,3,4,5-tetrahydrodipicolinate + NADH + H(+)</text>
        <dbReference type="Rhea" id="RHEA:35323"/>
        <dbReference type="ChEBI" id="CHEBI:15377"/>
        <dbReference type="ChEBI" id="CHEBI:15378"/>
        <dbReference type="ChEBI" id="CHEBI:16845"/>
        <dbReference type="ChEBI" id="CHEBI:57540"/>
        <dbReference type="ChEBI" id="CHEBI:57945"/>
        <dbReference type="ChEBI" id="CHEBI:67139"/>
        <dbReference type="EC" id="1.17.1.8"/>
    </reaction>
</comment>
<feature type="active site" description="Proton donor/acceptor" evidence="13">
    <location>
        <position position="133"/>
    </location>
</feature>
<comment type="pathway">
    <text evidence="9 13">Amino-acid biosynthesis; L-lysine biosynthesis via DAP pathway; (S)-tetrahydrodipicolinate from L-aspartate: step 4/4.</text>
</comment>
<feature type="binding site" evidence="13">
    <location>
        <begin position="143"/>
        <end position="144"/>
    </location>
    <ligand>
        <name>(S)-2,3,4,5-tetrahydrodipicolinate</name>
        <dbReference type="ChEBI" id="CHEBI:16845"/>
    </ligand>
</feature>
<feature type="binding site" evidence="13">
    <location>
        <position position="134"/>
    </location>
    <ligand>
        <name>(S)-2,3,4,5-tetrahydrodipicolinate</name>
        <dbReference type="ChEBI" id="CHEBI:16845"/>
    </ligand>
</feature>
<evidence type="ECO:0000256" key="2">
    <source>
        <dbReference type="ARBA" id="ARBA00022490"/>
    </source>
</evidence>
<evidence type="ECO:0000256" key="4">
    <source>
        <dbReference type="ARBA" id="ARBA00022857"/>
    </source>
</evidence>
<evidence type="ECO:0000256" key="11">
    <source>
        <dbReference type="ARBA" id="ARBA00049080"/>
    </source>
</evidence>
<reference evidence="16 17" key="1">
    <citation type="submission" date="2023-09" db="EMBL/GenBank/DDBJ databases">
        <authorList>
            <person name="Rey-Velasco X."/>
        </authorList>
    </citation>
    <scope>NUCLEOTIDE SEQUENCE [LARGE SCALE GENOMIC DNA]</scope>
    <source>
        <strain evidence="16 17">F260</strain>
    </source>
</reference>
<dbReference type="SUPFAM" id="SSF55347">
    <property type="entry name" value="Glyceraldehyde-3-phosphate dehydrogenase-like, C-terminal domain"/>
    <property type="match status" value="1"/>
</dbReference>
<comment type="subcellular location">
    <subcellularLocation>
        <location evidence="13">Cytoplasm</location>
    </subcellularLocation>
</comment>
<feature type="binding site" evidence="13">
    <location>
        <position position="29"/>
    </location>
    <ligand>
        <name>NADP(+)</name>
        <dbReference type="ChEBI" id="CHEBI:58349"/>
    </ligand>
</feature>